<feature type="region of interest" description="Disordered" evidence="6">
    <location>
        <begin position="331"/>
        <end position="384"/>
    </location>
</feature>
<dbReference type="Pfam" id="PF20684">
    <property type="entry name" value="Fung_rhodopsin"/>
    <property type="match status" value="1"/>
</dbReference>
<feature type="transmembrane region" description="Helical" evidence="7">
    <location>
        <begin position="207"/>
        <end position="227"/>
    </location>
</feature>
<dbReference type="OrthoDB" id="3903189at2759"/>
<feature type="transmembrane region" description="Helical" evidence="7">
    <location>
        <begin position="124"/>
        <end position="147"/>
    </location>
</feature>
<evidence type="ECO:0000256" key="5">
    <source>
        <dbReference type="ARBA" id="ARBA00038359"/>
    </source>
</evidence>
<dbReference type="PANTHER" id="PTHR33048:SF149">
    <property type="entry name" value="UBID FAMILY DECARBOXYLASE"/>
    <property type="match status" value="1"/>
</dbReference>
<dbReference type="AlphaFoldDB" id="A0A9P9AJW2"/>
<proteinExistence type="inferred from homology"/>
<dbReference type="InterPro" id="IPR052337">
    <property type="entry name" value="SAT4-like"/>
</dbReference>
<evidence type="ECO:0000256" key="6">
    <source>
        <dbReference type="SAM" id="MobiDB-lite"/>
    </source>
</evidence>
<evidence type="ECO:0000313" key="9">
    <source>
        <dbReference type="EMBL" id="KAH6876423.1"/>
    </source>
</evidence>
<dbReference type="EMBL" id="JAGPYM010000035">
    <property type="protein sequence ID" value="KAH6876423.1"/>
    <property type="molecule type" value="Genomic_DNA"/>
</dbReference>
<comment type="caution">
    <text evidence="9">The sequence shown here is derived from an EMBL/GenBank/DDBJ whole genome shotgun (WGS) entry which is preliminary data.</text>
</comment>
<evidence type="ECO:0000256" key="7">
    <source>
        <dbReference type="SAM" id="Phobius"/>
    </source>
</evidence>
<dbReference type="Proteomes" id="UP000777438">
    <property type="component" value="Unassembled WGS sequence"/>
</dbReference>
<accession>A0A9P9AJW2</accession>
<feature type="transmembrane region" description="Helical" evidence="7">
    <location>
        <begin position="239"/>
        <end position="261"/>
    </location>
</feature>
<keyword evidence="10" id="KW-1185">Reference proteome</keyword>
<dbReference type="PANTHER" id="PTHR33048">
    <property type="entry name" value="PTH11-LIKE INTEGRAL MEMBRANE PROTEIN (AFU_ORTHOLOGUE AFUA_5G11245)"/>
    <property type="match status" value="1"/>
</dbReference>
<evidence type="ECO:0000256" key="3">
    <source>
        <dbReference type="ARBA" id="ARBA00022989"/>
    </source>
</evidence>
<feature type="compositionally biased region" description="Basic and acidic residues" evidence="6">
    <location>
        <begin position="361"/>
        <end position="370"/>
    </location>
</feature>
<comment type="subcellular location">
    <subcellularLocation>
        <location evidence="1">Membrane</location>
        <topology evidence="1">Multi-pass membrane protein</topology>
    </subcellularLocation>
</comment>
<feature type="compositionally biased region" description="Polar residues" evidence="6">
    <location>
        <begin position="279"/>
        <end position="293"/>
    </location>
</feature>
<dbReference type="GO" id="GO:0016020">
    <property type="term" value="C:membrane"/>
    <property type="evidence" value="ECO:0007669"/>
    <property type="project" value="UniProtKB-SubCell"/>
</dbReference>
<name>A0A9P9AJW2_9HYPO</name>
<keyword evidence="4 7" id="KW-0472">Membrane</keyword>
<evidence type="ECO:0000259" key="8">
    <source>
        <dbReference type="Pfam" id="PF20684"/>
    </source>
</evidence>
<evidence type="ECO:0000256" key="2">
    <source>
        <dbReference type="ARBA" id="ARBA00022692"/>
    </source>
</evidence>
<feature type="transmembrane region" description="Helical" evidence="7">
    <location>
        <begin position="176"/>
        <end position="195"/>
    </location>
</feature>
<feature type="transmembrane region" description="Helical" evidence="7">
    <location>
        <begin position="90"/>
        <end position="112"/>
    </location>
</feature>
<keyword evidence="2 7" id="KW-0812">Transmembrane</keyword>
<protein>
    <recommendedName>
        <fullName evidence="8">Rhodopsin domain-containing protein</fullName>
    </recommendedName>
</protein>
<evidence type="ECO:0000256" key="1">
    <source>
        <dbReference type="ARBA" id="ARBA00004141"/>
    </source>
</evidence>
<comment type="similarity">
    <text evidence="5">Belongs to the SAT4 family.</text>
</comment>
<keyword evidence="3 7" id="KW-1133">Transmembrane helix</keyword>
<feature type="region of interest" description="Disordered" evidence="6">
    <location>
        <begin position="277"/>
        <end position="300"/>
    </location>
</feature>
<organism evidence="9 10">
    <name type="scientific">Thelonectria olida</name>
    <dbReference type="NCBI Taxonomy" id="1576542"/>
    <lineage>
        <taxon>Eukaryota</taxon>
        <taxon>Fungi</taxon>
        <taxon>Dikarya</taxon>
        <taxon>Ascomycota</taxon>
        <taxon>Pezizomycotina</taxon>
        <taxon>Sordariomycetes</taxon>
        <taxon>Hypocreomycetidae</taxon>
        <taxon>Hypocreales</taxon>
        <taxon>Nectriaceae</taxon>
        <taxon>Thelonectria</taxon>
    </lineage>
</organism>
<feature type="domain" description="Rhodopsin" evidence="8">
    <location>
        <begin position="24"/>
        <end position="263"/>
    </location>
</feature>
<feature type="transmembrane region" description="Helical" evidence="7">
    <location>
        <begin position="41"/>
        <end position="60"/>
    </location>
</feature>
<dbReference type="InterPro" id="IPR049326">
    <property type="entry name" value="Rhodopsin_dom_fungi"/>
</dbReference>
<gene>
    <name evidence="9" type="ORF">B0T10DRAFT_198828</name>
</gene>
<sequence length="384" mass="43475">MSAFVAEIWTWYAITWLIVIARTASRRLLLGAFLKLQVEDYLMFLAMITDTILLIGMSIISHTSSNLIDPNETTSLTDADIRERIYGSKWVLVVEQMQIITIWIIKFCLLIMYNRLTMSLKQNLAVKIVGVYVIVGFVLMEILYLGVWCRPFNQYWAVPPDNSQCSAATNHLITNAVLNISSDVMIIAIPMPIFLKSQLPVKRKAVLCGVFALGCFTILSAILNKYYSFNDAFGSDWTFWYVRESSTALITANLPYIWTLLRRLFNLKSFAGYSHKRSTNPSTNFRSDFSRNPRSAARAGDTTIHRLDSEEQINSTYVMPLKIYQRHEVEISSEEANPDERRSPPGAIPHELGNNLSKDSSSGRDEETASERSTAGVVKVFHGV</sequence>
<evidence type="ECO:0000313" key="10">
    <source>
        <dbReference type="Proteomes" id="UP000777438"/>
    </source>
</evidence>
<reference evidence="9 10" key="1">
    <citation type="journal article" date="2021" name="Nat. Commun.">
        <title>Genetic determinants of endophytism in the Arabidopsis root mycobiome.</title>
        <authorList>
            <person name="Mesny F."/>
            <person name="Miyauchi S."/>
            <person name="Thiergart T."/>
            <person name="Pickel B."/>
            <person name="Atanasova L."/>
            <person name="Karlsson M."/>
            <person name="Huettel B."/>
            <person name="Barry K.W."/>
            <person name="Haridas S."/>
            <person name="Chen C."/>
            <person name="Bauer D."/>
            <person name="Andreopoulos W."/>
            <person name="Pangilinan J."/>
            <person name="LaButti K."/>
            <person name="Riley R."/>
            <person name="Lipzen A."/>
            <person name="Clum A."/>
            <person name="Drula E."/>
            <person name="Henrissat B."/>
            <person name="Kohler A."/>
            <person name="Grigoriev I.V."/>
            <person name="Martin F.M."/>
            <person name="Hacquard S."/>
        </authorList>
    </citation>
    <scope>NUCLEOTIDE SEQUENCE [LARGE SCALE GENOMIC DNA]</scope>
    <source>
        <strain evidence="9 10">MPI-CAGE-CH-0241</strain>
    </source>
</reference>
<evidence type="ECO:0000256" key="4">
    <source>
        <dbReference type="ARBA" id="ARBA00023136"/>
    </source>
</evidence>